<feature type="compositionally biased region" description="Basic and acidic residues" evidence="1">
    <location>
        <begin position="234"/>
        <end position="245"/>
    </location>
</feature>
<dbReference type="EnsemblPlants" id="KQL28899">
    <property type="protein sequence ID" value="KQL28899"/>
    <property type="gene ID" value="SETIT_019170mg"/>
</dbReference>
<sequence>MDGGADDEWEDASFLDELFRATDEAVASRNPNPTPTTTPTPAPISYLPAAAPISYLPAASTSTSVSYLPAASASVSYLPAASYPSPALRFSPPRELTQRPPLPRPPAASSDGEAMAMVGRGFSPPRELSQRPAAEESDLAIIAESGGRVAAKRERESRELEKLKKNECSELRKDRTKKDLQIKAKEVEIQNMKKANVSFASKDVCSTGMDVDQSFHAPANGALHVGGSSWASTRRTDKTNGKDNDANSLQVDLYMKQGHQTDLPEDMELKRRTMIDNGISTSGGLSLEVTPLVFLHPTMSYSAGNLHDIFCVFTMCKEIKAIGVQTDSTSDSGHLECNKISVARISGNLRAIWGVPTNSLSRRNLISKIIVSCSEEFLSLLQCTRLTENCKTSCEASPSMNEAISQVYDMFIKMNNEKIPIQTFLEAVLNLCVFDN</sequence>
<dbReference type="Gramene" id="KQL28899">
    <property type="protein sequence ID" value="KQL28899"/>
    <property type="gene ID" value="SETIT_019170mg"/>
</dbReference>
<keyword evidence="3" id="KW-1185">Reference proteome</keyword>
<dbReference type="FunCoup" id="K3YY20">
    <property type="interactions" value="14"/>
</dbReference>
<dbReference type="InterPro" id="IPR044952">
    <property type="entry name" value="SUV2"/>
</dbReference>
<dbReference type="Proteomes" id="UP000004995">
    <property type="component" value="Unassembled WGS sequence"/>
</dbReference>
<evidence type="ECO:0000313" key="2">
    <source>
        <dbReference type="EnsemblPlants" id="KQL28899"/>
    </source>
</evidence>
<feature type="compositionally biased region" description="Pro residues" evidence="1">
    <location>
        <begin position="32"/>
        <end position="42"/>
    </location>
</feature>
<protein>
    <submittedName>
        <fullName evidence="2">Uncharacterized protein</fullName>
    </submittedName>
</protein>
<evidence type="ECO:0000313" key="3">
    <source>
        <dbReference type="Proteomes" id="UP000004995"/>
    </source>
</evidence>
<dbReference type="HOGENOM" id="CLU_565478_0_0_1"/>
<reference evidence="2" key="2">
    <citation type="submission" date="2018-08" db="UniProtKB">
        <authorList>
            <consortium name="EnsemblPlants"/>
        </authorList>
    </citation>
    <scope>IDENTIFICATION</scope>
    <source>
        <strain evidence="2">Yugu1</strain>
    </source>
</reference>
<feature type="region of interest" description="Disordered" evidence="1">
    <location>
        <begin position="222"/>
        <end position="247"/>
    </location>
</feature>
<dbReference type="EMBL" id="AGNK02000139">
    <property type="status" value="NOT_ANNOTATED_CDS"/>
    <property type="molecule type" value="Genomic_DNA"/>
</dbReference>
<dbReference type="PANTHER" id="PTHR35761">
    <property type="entry name" value="ATR INTERACTING PROTEIN"/>
    <property type="match status" value="1"/>
</dbReference>
<dbReference type="GO" id="GO:0006974">
    <property type="term" value="P:DNA damage response"/>
    <property type="evidence" value="ECO:0007669"/>
    <property type="project" value="InterPro"/>
</dbReference>
<feature type="region of interest" description="Disordered" evidence="1">
    <location>
        <begin position="1"/>
        <end position="44"/>
    </location>
</feature>
<dbReference type="eggNOG" id="ENOG502QR7S">
    <property type="taxonomic scope" value="Eukaryota"/>
</dbReference>
<evidence type="ECO:0000256" key="1">
    <source>
        <dbReference type="SAM" id="MobiDB-lite"/>
    </source>
</evidence>
<accession>K3YY20</accession>
<dbReference type="AlphaFoldDB" id="K3YY20"/>
<dbReference type="InParanoid" id="K3YY20"/>
<feature type="compositionally biased region" description="Acidic residues" evidence="1">
    <location>
        <begin position="1"/>
        <end position="14"/>
    </location>
</feature>
<organism evidence="2 3">
    <name type="scientific">Setaria italica</name>
    <name type="common">Foxtail millet</name>
    <name type="synonym">Panicum italicum</name>
    <dbReference type="NCBI Taxonomy" id="4555"/>
    <lineage>
        <taxon>Eukaryota</taxon>
        <taxon>Viridiplantae</taxon>
        <taxon>Streptophyta</taxon>
        <taxon>Embryophyta</taxon>
        <taxon>Tracheophyta</taxon>
        <taxon>Spermatophyta</taxon>
        <taxon>Magnoliopsida</taxon>
        <taxon>Liliopsida</taxon>
        <taxon>Poales</taxon>
        <taxon>Poaceae</taxon>
        <taxon>PACMAD clade</taxon>
        <taxon>Panicoideae</taxon>
        <taxon>Panicodae</taxon>
        <taxon>Paniceae</taxon>
        <taxon>Cenchrinae</taxon>
        <taxon>Setaria</taxon>
    </lineage>
</organism>
<reference evidence="3" key="1">
    <citation type="journal article" date="2012" name="Nat. Biotechnol.">
        <title>Reference genome sequence of the model plant Setaria.</title>
        <authorList>
            <person name="Bennetzen J.L."/>
            <person name="Schmutz J."/>
            <person name="Wang H."/>
            <person name="Percifield R."/>
            <person name="Hawkins J."/>
            <person name="Pontaroli A.C."/>
            <person name="Estep M."/>
            <person name="Feng L."/>
            <person name="Vaughn J.N."/>
            <person name="Grimwood J."/>
            <person name="Jenkins J."/>
            <person name="Barry K."/>
            <person name="Lindquist E."/>
            <person name="Hellsten U."/>
            <person name="Deshpande S."/>
            <person name="Wang X."/>
            <person name="Wu X."/>
            <person name="Mitros T."/>
            <person name="Triplett J."/>
            <person name="Yang X."/>
            <person name="Ye C.Y."/>
            <person name="Mauro-Herrera M."/>
            <person name="Wang L."/>
            <person name="Li P."/>
            <person name="Sharma M."/>
            <person name="Sharma R."/>
            <person name="Ronald P.C."/>
            <person name="Panaud O."/>
            <person name="Kellogg E.A."/>
            <person name="Brutnell T.P."/>
            <person name="Doust A.N."/>
            <person name="Tuskan G.A."/>
            <person name="Rokhsar D."/>
            <person name="Devos K.M."/>
        </authorList>
    </citation>
    <scope>NUCLEOTIDE SEQUENCE [LARGE SCALE GENOMIC DNA]</scope>
    <source>
        <strain evidence="3">cv. Yugu1</strain>
    </source>
</reference>
<feature type="region of interest" description="Disordered" evidence="1">
    <location>
        <begin position="89"/>
        <end position="112"/>
    </location>
</feature>
<proteinExistence type="predicted"/>
<dbReference type="PANTHER" id="PTHR35761:SF1">
    <property type="entry name" value="PROTEIN SENSITIVE TO UV 2"/>
    <property type="match status" value="1"/>
</dbReference>
<name>K3YY20_SETIT</name>